<dbReference type="PANTHER" id="PTHR13376:SF0">
    <property type="entry name" value="INTRAFLAGELLAR TRANSPORT PROTEIN 46 HOMOLOG"/>
    <property type="match status" value="1"/>
</dbReference>
<dbReference type="EMBL" id="CAJJDM010000340">
    <property type="protein sequence ID" value="CAD8119515.1"/>
    <property type="molecule type" value="Genomic_DNA"/>
</dbReference>
<evidence type="ECO:0000313" key="9">
    <source>
        <dbReference type="Proteomes" id="UP000688137"/>
    </source>
</evidence>
<accession>A0A8S1QWY5</accession>
<keyword evidence="5" id="KW-0206">Cytoskeleton</keyword>
<evidence type="ECO:0000256" key="3">
    <source>
        <dbReference type="ARBA" id="ARBA00022490"/>
    </source>
</evidence>
<keyword evidence="4" id="KW-0969">Cilium</keyword>
<dbReference type="GO" id="GO:0042073">
    <property type="term" value="P:intraciliary transport"/>
    <property type="evidence" value="ECO:0007669"/>
    <property type="project" value="InterPro"/>
</dbReference>
<reference evidence="8" key="1">
    <citation type="submission" date="2021-01" db="EMBL/GenBank/DDBJ databases">
        <authorList>
            <consortium name="Genoscope - CEA"/>
            <person name="William W."/>
        </authorList>
    </citation>
    <scope>NUCLEOTIDE SEQUENCE</scope>
</reference>
<gene>
    <name evidence="8" type="ORF">PPRIM_AZ9-3.1.T3310003</name>
</gene>
<comment type="similarity">
    <text evidence="2">Belongs to the IFT46 family.</text>
</comment>
<dbReference type="GO" id="GO:0030992">
    <property type="term" value="C:intraciliary transport particle B"/>
    <property type="evidence" value="ECO:0007669"/>
    <property type="project" value="TreeGrafter"/>
</dbReference>
<feature type="region of interest" description="Disordered" evidence="7">
    <location>
        <begin position="72"/>
        <end position="100"/>
    </location>
</feature>
<dbReference type="GO" id="GO:0060271">
    <property type="term" value="P:cilium assembly"/>
    <property type="evidence" value="ECO:0007669"/>
    <property type="project" value="TreeGrafter"/>
</dbReference>
<dbReference type="GO" id="GO:0005815">
    <property type="term" value="C:microtubule organizing center"/>
    <property type="evidence" value="ECO:0007669"/>
    <property type="project" value="TreeGrafter"/>
</dbReference>
<evidence type="ECO:0000256" key="2">
    <source>
        <dbReference type="ARBA" id="ARBA00007700"/>
    </source>
</evidence>
<comment type="caution">
    <text evidence="8">The sequence shown here is derived from an EMBL/GenBank/DDBJ whole genome shotgun (WGS) entry which is preliminary data.</text>
</comment>
<dbReference type="AlphaFoldDB" id="A0A8S1QWY5"/>
<evidence type="ECO:0000256" key="4">
    <source>
        <dbReference type="ARBA" id="ARBA00023069"/>
    </source>
</evidence>
<keyword evidence="9" id="KW-1185">Reference proteome</keyword>
<keyword evidence="6" id="KW-0966">Cell projection</keyword>
<evidence type="ECO:0000256" key="7">
    <source>
        <dbReference type="SAM" id="MobiDB-lite"/>
    </source>
</evidence>
<sequence>MIALMRRIMLRTQIIVSQHSTTKLLKLIEKPFKILNSVIIQQICIAINYVKKRLWFGGDEKVKKIDNDHYDEAIESKDEDDEEMGSGEEDEDQSRAKSGRKKSKNYSKALNYQVTHLGLQEYCEFSCNLLDILIHSINNNRKIIESLHFLFTLFSEFKTNQHFRTNNDETY</sequence>
<evidence type="ECO:0000256" key="6">
    <source>
        <dbReference type="ARBA" id="ARBA00023273"/>
    </source>
</evidence>
<dbReference type="InterPro" id="IPR022088">
    <property type="entry name" value="Intraflagellar_transp_cmplxB"/>
</dbReference>
<keyword evidence="3" id="KW-0963">Cytoplasm</keyword>
<evidence type="ECO:0000313" key="8">
    <source>
        <dbReference type="EMBL" id="CAD8119515.1"/>
    </source>
</evidence>
<evidence type="ECO:0000256" key="5">
    <source>
        <dbReference type="ARBA" id="ARBA00023212"/>
    </source>
</evidence>
<organism evidence="8 9">
    <name type="scientific">Paramecium primaurelia</name>
    <dbReference type="NCBI Taxonomy" id="5886"/>
    <lineage>
        <taxon>Eukaryota</taxon>
        <taxon>Sar</taxon>
        <taxon>Alveolata</taxon>
        <taxon>Ciliophora</taxon>
        <taxon>Intramacronucleata</taxon>
        <taxon>Oligohymenophorea</taxon>
        <taxon>Peniculida</taxon>
        <taxon>Parameciidae</taxon>
        <taxon>Paramecium</taxon>
    </lineage>
</organism>
<dbReference type="PANTHER" id="PTHR13376">
    <property type="entry name" value="INTRAFLAGELLAR TRANSPORT PROTEIN 46 HOMOLOG"/>
    <property type="match status" value="1"/>
</dbReference>
<dbReference type="Pfam" id="PF12317">
    <property type="entry name" value="IFT46_B_C"/>
    <property type="match status" value="1"/>
</dbReference>
<dbReference type="GO" id="GO:0031514">
    <property type="term" value="C:motile cilium"/>
    <property type="evidence" value="ECO:0007669"/>
    <property type="project" value="TreeGrafter"/>
</dbReference>
<feature type="compositionally biased region" description="Acidic residues" evidence="7">
    <location>
        <begin position="77"/>
        <end position="92"/>
    </location>
</feature>
<proteinExistence type="inferred from homology"/>
<comment type="subcellular location">
    <subcellularLocation>
        <location evidence="1">Cytoplasm</location>
        <location evidence="1">Cytoskeleton</location>
        <location evidence="1">Cilium basal body</location>
    </subcellularLocation>
</comment>
<name>A0A8S1QWY5_PARPR</name>
<dbReference type="Proteomes" id="UP000688137">
    <property type="component" value="Unassembled WGS sequence"/>
</dbReference>
<evidence type="ECO:0000256" key="1">
    <source>
        <dbReference type="ARBA" id="ARBA00004120"/>
    </source>
</evidence>
<protein>
    <submittedName>
        <fullName evidence="8">Uncharacterized protein</fullName>
    </submittedName>
</protein>